<keyword evidence="4 6" id="KW-1133">Transmembrane helix</keyword>
<protein>
    <submittedName>
        <fullName evidence="7">Cytochrome c oxidase caa3-type assembly factor CtaG_BS (Unrelated to Cox11-CtaG family)</fullName>
    </submittedName>
</protein>
<dbReference type="Pfam" id="PF09678">
    <property type="entry name" value="Caa3_CtaG"/>
    <property type="match status" value="1"/>
</dbReference>
<evidence type="ECO:0000256" key="6">
    <source>
        <dbReference type="SAM" id="Phobius"/>
    </source>
</evidence>
<dbReference type="GO" id="GO:0005886">
    <property type="term" value="C:plasma membrane"/>
    <property type="evidence" value="ECO:0007669"/>
    <property type="project" value="UniProtKB-SubCell"/>
</dbReference>
<feature type="transmembrane region" description="Helical" evidence="6">
    <location>
        <begin position="189"/>
        <end position="214"/>
    </location>
</feature>
<evidence type="ECO:0000313" key="7">
    <source>
        <dbReference type="EMBL" id="CAA9585342.1"/>
    </source>
</evidence>
<dbReference type="AlphaFoldDB" id="A0A6J4VPK2"/>
<feature type="transmembrane region" description="Helical" evidence="6">
    <location>
        <begin position="16"/>
        <end position="35"/>
    </location>
</feature>
<reference evidence="7" key="1">
    <citation type="submission" date="2020-02" db="EMBL/GenBank/DDBJ databases">
        <authorList>
            <person name="Meier V. D."/>
        </authorList>
    </citation>
    <scope>NUCLEOTIDE SEQUENCE</scope>
    <source>
        <strain evidence="7">AVDCRST_MAG86</strain>
    </source>
</reference>
<name>A0A6J4VPK2_9DEIN</name>
<organism evidence="7">
    <name type="scientific">uncultured Truepera sp</name>
    <dbReference type="NCBI Taxonomy" id="543023"/>
    <lineage>
        <taxon>Bacteria</taxon>
        <taxon>Thermotogati</taxon>
        <taxon>Deinococcota</taxon>
        <taxon>Deinococci</taxon>
        <taxon>Trueperales</taxon>
        <taxon>Trueperaceae</taxon>
        <taxon>Truepera</taxon>
        <taxon>environmental samples</taxon>
    </lineage>
</organism>
<sequence>MDSGVDISSLWRFEPLPIAATFVAVLFYTLGTGPLRRRFFPGQPYPALKALLFYFSMTLLTLIFVSPLHTLGEFFLLSAHMLTMMLVIFVVAPLFLLSLPGWLVAPIALHPVVKPVLRFLTRPIVNVVHFNGAFLLIHIPLLLKTLMFWTDLLHYYTYFAIFGAAVLMFWPVLNPLPEQLPSPPYRVQLIYLVVLIVAHNPFSSVFSFASGLIYPWYENVPRVFGLSPLQDQQFAGVVMGIVYITVMLIAVAATFVRWFGGRSEARLEPAHD</sequence>
<evidence type="ECO:0000256" key="4">
    <source>
        <dbReference type="ARBA" id="ARBA00022989"/>
    </source>
</evidence>
<evidence type="ECO:0000256" key="5">
    <source>
        <dbReference type="ARBA" id="ARBA00023136"/>
    </source>
</evidence>
<evidence type="ECO:0000256" key="2">
    <source>
        <dbReference type="ARBA" id="ARBA00022475"/>
    </source>
</evidence>
<feature type="transmembrane region" description="Helical" evidence="6">
    <location>
        <begin position="74"/>
        <end position="103"/>
    </location>
</feature>
<gene>
    <name evidence="7" type="ORF">AVDCRST_MAG86-3412</name>
</gene>
<feature type="transmembrane region" description="Helical" evidence="6">
    <location>
        <begin position="124"/>
        <end position="143"/>
    </location>
</feature>
<feature type="transmembrane region" description="Helical" evidence="6">
    <location>
        <begin position="234"/>
        <end position="256"/>
    </location>
</feature>
<dbReference type="EMBL" id="CADCWP010000306">
    <property type="protein sequence ID" value="CAA9585342.1"/>
    <property type="molecule type" value="Genomic_DNA"/>
</dbReference>
<feature type="transmembrane region" description="Helical" evidence="6">
    <location>
        <begin position="155"/>
        <end position="177"/>
    </location>
</feature>
<accession>A0A6J4VPK2</accession>
<keyword evidence="5 6" id="KW-0472">Membrane</keyword>
<dbReference type="InterPro" id="IPR019108">
    <property type="entry name" value="Caa3_assmbl_CtaG-rel"/>
</dbReference>
<proteinExistence type="predicted"/>
<comment type="subcellular location">
    <subcellularLocation>
        <location evidence="1">Cell membrane</location>
        <topology evidence="1">Multi-pass membrane protein</topology>
    </subcellularLocation>
</comment>
<evidence type="ECO:0000256" key="3">
    <source>
        <dbReference type="ARBA" id="ARBA00022692"/>
    </source>
</evidence>
<feature type="transmembrane region" description="Helical" evidence="6">
    <location>
        <begin position="47"/>
        <end position="68"/>
    </location>
</feature>
<keyword evidence="3 6" id="KW-0812">Transmembrane</keyword>
<evidence type="ECO:0000256" key="1">
    <source>
        <dbReference type="ARBA" id="ARBA00004651"/>
    </source>
</evidence>
<keyword evidence="2" id="KW-1003">Cell membrane</keyword>